<feature type="domain" description="HMG" evidence="2">
    <location>
        <begin position="194"/>
        <end position="290"/>
    </location>
</feature>
<comment type="caution">
    <text evidence="3">The sequence shown here is derived from an EMBL/GenBank/DDBJ whole genome shotgun (WGS) entry which is preliminary data.</text>
</comment>
<dbReference type="InterPro" id="IPR040648">
    <property type="entry name" value="HMGXB3_CxC4"/>
</dbReference>
<dbReference type="PANTHER" id="PTHR17609">
    <property type="entry name" value="HMG DOMAIN-CONTAINING PROTEIN 3"/>
    <property type="match status" value="1"/>
</dbReference>
<feature type="compositionally biased region" description="Polar residues" evidence="1">
    <location>
        <begin position="133"/>
        <end position="146"/>
    </location>
</feature>
<feature type="region of interest" description="Disordered" evidence="1">
    <location>
        <begin position="133"/>
        <end position="158"/>
    </location>
</feature>
<sequence length="496" mass="55247">MKSANFSCEHLRSTETCITSSSAVFNNLPDLPTYICDDSTRKDLMEITSLATDSTIAVKVSPTMYCVFGKPTTNNPSGYCHVRVTDKEIRCCSKDCKTIMARAKQLKSRKICTHVHILLCLGIIKNDDNGASNTLSSESPIASTHSESSEHVDNNPSSQARNATIELNMRHTLPYCIPSNIVKQAGNIDSINGWPDIFYPSVENCQLCNGILGPSKPHPRTRGNSVLITHLNPFKVIKVHVKSCSNCLAMHQVFPYQLGLFNICDKVLVSFDILLEWRHLFRKGVPISIAIQSKLNAFVDKVEVSPATNELENIANHLYNGFYCFEAITERDLDSVLCGICGITGEVYFGDGNEKNCCDISEIDYSTAVPDQSTEGPIPLEDFLGMLKRRWIECTTYTRCQKFNVNVSDVPPVMAPAIRGNIIYNTEHEKNSVFLKQYGMPSEGDPALLHQMIYNEDISMTELKNYSVDELRELCSSCGISTSQKSQASTSQKWDQ</sequence>
<dbReference type="EMBL" id="CACRXK020002617">
    <property type="protein sequence ID" value="CAB3995190.1"/>
    <property type="molecule type" value="Genomic_DNA"/>
</dbReference>
<accession>A0A7D9DZI6</accession>
<dbReference type="AlphaFoldDB" id="A0A7D9DZI6"/>
<evidence type="ECO:0000256" key="1">
    <source>
        <dbReference type="SAM" id="MobiDB-lite"/>
    </source>
</evidence>
<protein>
    <recommendedName>
        <fullName evidence="2">HMG domain-containing protein</fullName>
    </recommendedName>
</protein>
<dbReference type="Pfam" id="PF18717">
    <property type="entry name" value="CxC4"/>
    <property type="match status" value="1"/>
</dbReference>
<reference evidence="3" key="1">
    <citation type="submission" date="2020-04" db="EMBL/GenBank/DDBJ databases">
        <authorList>
            <person name="Alioto T."/>
            <person name="Alioto T."/>
            <person name="Gomez Garrido J."/>
        </authorList>
    </citation>
    <scope>NUCLEOTIDE SEQUENCE</scope>
    <source>
        <strain evidence="3">A484AB</strain>
    </source>
</reference>
<dbReference type="PANTHER" id="PTHR17609:SF3">
    <property type="entry name" value="SAP DOMAIN-CONTAINING PROTEIN"/>
    <property type="match status" value="1"/>
</dbReference>
<evidence type="ECO:0000313" key="4">
    <source>
        <dbReference type="Proteomes" id="UP001152795"/>
    </source>
</evidence>
<dbReference type="OrthoDB" id="5951344at2759"/>
<dbReference type="Proteomes" id="UP001152795">
    <property type="component" value="Unassembled WGS sequence"/>
</dbReference>
<name>A0A7D9DZI6_PARCT</name>
<evidence type="ECO:0000259" key="2">
    <source>
        <dbReference type="Pfam" id="PF18717"/>
    </source>
</evidence>
<evidence type="ECO:0000313" key="3">
    <source>
        <dbReference type="EMBL" id="CAB3995190.1"/>
    </source>
</evidence>
<organism evidence="3 4">
    <name type="scientific">Paramuricea clavata</name>
    <name type="common">Red gorgonian</name>
    <name type="synonym">Violescent sea-whip</name>
    <dbReference type="NCBI Taxonomy" id="317549"/>
    <lineage>
        <taxon>Eukaryota</taxon>
        <taxon>Metazoa</taxon>
        <taxon>Cnidaria</taxon>
        <taxon>Anthozoa</taxon>
        <taxon>Octocorallia</taxon>
        <taxon>Malacalcyonacea</taxon>
        <taxon>Plexauridae</taxon>
        <taxon>Paramuricea</taxon>
    </lineage>
</organism>
<dbReference type="InterPro" id="IPR039598">
    <property type="entry name" value="HMGXB3"/>
</dbReference>
<proteinExistence type="predicted"/>
<keyword evidence="4" id="KW-1185">Reference proteome</keyword>
<gene>
    <name evidence="3" type="ORF">PACLA_8A025885</name>
</gene>